<sequence length="103" mass="11951">MLYIITLLVTLLIVVCCIVIDSISYYLRLKNELVDALMKVCINQDADLKLQTILIGQQGALSDEQLLHQLTDWLKSNGGYRPMETQNLLEKQYAKRWMMNEVF</sequence>
<evidence type="ECO:0000313" key="2">
    <source>
        <dbReference type="Proteomes" id="UP000441754"/>
    </source>
</evidence>
<protein>
    <submittedName>
        <fullName evidence="1">Uncharacterized protein</fullName>
    </submittedName>
</protein>
<evidence type="ECO:0000313" key="1">
    <source>
        <dbReference type="EMBL" id="MRS64335.1"/>
    </source>
</evidence>
<dbReference type="EMBL" id="WJXZ01000014">
    <property type="protein sequence ID" value="MRS64335.1"/>
    <property type="molecule type" value="Genomic_DNA"/>
</dbReference>
<dbReference type="Proteomes" id="UP000441754">
    <property type="component" value="Unassembled WGS sequence"/>
</dbReference>
<dbReference type="AlphaFoldDB" id="A0A7K0ER90"/>
<comment type="caution">
    <text evidence="1">The sequence shown here is derived from an EMBL/GenBank/DDBJ whole genome shotgun (WGS) entry which is preliminary data.</text>
</comment>
<keyword evidence="2" id="KW-1185">Reference proteome</keyword>
<reference evidence="1 2" key="1">
    <citation type="journal article" date="2018" name="Antonie Van Leeuwenhoek">
        <title>Larkinella terrae sp. nov., isolated from soil on Jeju Island, South Korea.</title>
        <authorList>
            <person name="Ten L.N."/>
            <person name="Jeon J."/>
            <person name="Park S.J."/>
            <person name="Park S."/>
            <person name="Lee S.Y."/>
            <person name="Kim M.K."/>
            <person name="Jung H.Y."/>
        </authorList>
    </citation>
    <scope>NUCLEOTIDE SEQUENCE [LARGE SCALE GENOMIC DNA]</scope>
    <source>
        <strain evidence="1 2">KCTC 52001</strain>
    </source>
</reference>
<proteinExistence type="predicted"/>
<organism evidence="1 2">
    <name type="scientific">Larkinella terrae</name>
    <dbReference type="NCBI Taxonomy" id="2025311"/>
    <lineage>
        <taxon>Bacteria</taxon>
        <taxon>Pseudomonadati</taxon>
        <taxon>Bacteroidota</taxon>
        <taxon>Cytophagia</taxon>
        <taxon>Cytophagales</taxon>
        <taxon>Spirosomataceae</taxon>
        <taxon>Larkinella</taxon>
    </lineage>
</organism>
<accession>A0A7K0ER90</accession>
<name>A0A7K0ER90_9BACT</name>
<gene>
    <name evidence="1" type="ORF">GJJ30_23760</name>
</gene>
<dbReference type="RefSeq" id="WP_154177685.1">
    <property type="nucleotide sequence ID" value="NZ_WJXZ01000014.1"/>
</dbReference>